<keyword evidence="2" id="KW-1133">Transmembrane helix</keyword>
<evidence type="ECO:0000256" key="2">
    <source>
        <dbReference type="SAM" id="Phobius"/>
    </source>
</evidence>
<evidence type="ECO:0000259" key="3">
    <source>
        <dbReference type="Pfam" id="PF20945"/>
    </source>
</evidence>
<feature type="compositionally biased region" description="Polar residues" evidence="1">
    <location>
        <begin position="348"/>
        <end position="357"/>
    </location>
</feature>
<keyword evidence="5" id="KW-1185">Reference proteome</keyword>
<gene>
    <name evidence="4" type="ORF">SAPINGB_P000710</name>
</gene>
<dbReference type="GeneID" id="43579533"/>
<keyword evidence="2" id="KW-0472">Membrane</keyword>
<feature type="domain" description="RNase MRP protein 1 RNA binding" evidence="3">
    <location>
        <begin position="28"/>
        <end position="72"/>
    </location>
</feature>
<name>A0A5E8B223_9ASCO</name>
<dbReference type="RefSeq" id="XP_031851324.1">
    <property type="nucleotide sequence ID" value="XM_031995433.1"/>
</dbReference>
<dbReference type="OrthoDB" id="5414547at2759"/>
<evidence type="ECO:0000313" key="5">
    <source>
        <dbReference type="Proteomes" id="UP000398389"/>
    </source>
</evidence>
<proteinExistence type="predicted"/>
<sequence>MPDFNIKNEVCLNFSDFDLSSFKDEVDVLRLILYRNKNQHRVWRWWRYIEMIAKHCYQLIDIIEKQNRLEKTCPKGFSKLRNKKGLKRKHEPSNLSKRAIKRKEKCDARIKYFEKVEKAELDKAHRENDENADITKIDLAHKNQNDEHIKYIPPGTQSRFKQAYKISLLLHEKLIPTAYRSFHRQIFALAFFITLGFGLLGSISKIFSMVETLVLQCGRIKSESTREIAQSMISLQKAGIDNVKQKVNQKKDAQILEDEENTNEDIGEKVSLEDLQKFLKNEDENKIVDNSSIKPSENPSTFEDLKQSEVTTKKITKVKQKKRKRIDQEEEATEPTLAKTKKSRKSQDLQPNDQNTSTEKKQKKKKKKASEIDDIFGGLL</sequence>
<feature type="compositionally biased region" description="Basic residues" evidence="1">
    <location>
        <begin position="316"/>
        <end position="325"/>
    </location>
</feature>
<dbReference type="GO" id="GO:0000294">
    <property type="term" value="P:nuclear-transcribed mRNA catabolic process, RNase MRP-dependent"/>
    <property type="evidence" value="ECO:0007669"/>
    <property type="project" value="TreeGrafter"/>
</dbReference>
<dbReference type="Pfam" id="PF20945">
    <property type="entry name" value="RMP1"/>
    <property type="match status" value="1"/>
</dbReference>
<dbReference type="Proteomes" id="UP000398389">
    <property type="component" value="Unassembled WGS sequence"/>
</dbReference>
<dbReference type="PANTHER" id="PTHR37792:SF1">
    <property type="entry name" value="RIBONUCLEASE MRP PROTEIN SUBUNIT RMP1"/>
    <property type="match status" value="1"/>
</dbReference>
<keyword evidence="2" id="KW-0812">Transmembrane</keyword>
<organism evidence="4 5">
    <name type="scientific">Magnusiomyces paraingens</name>
    <dbReference type="NCBI Taxonomy" id="2606893"/>
    <lineage>
        <taxon>Eukaryota</taxon>
        <taxon>Fungi</taxon>
        <taxon>Dikarya</taxon>
        <taxon>Ascomycota</taxon>
        <taxon>Saccharomycotina</taxon>
        <taxon>Dipodascomycetes</taxon>
        <taxon>Dipodascales</taxon>
        <taxon>Dipodascaceae</taxon>
        <taxon>Magnusiomyces</taxon>
    </lineage>
</organism>
<feature type="transmembrane region" description="Helical" evidence="2">
    <location>
        <begin position="186"/>
        <end position="207"/>
    </location>
</feature>
<reference evidence="4 5" key="1">
    <citation type="submission" date="2019-09" db="EMBL/GenBank/DDBJ databases">
        <authorList>
            <person name="Brejova B."/>
        </authorList>
    </citation>
    <scope>NUCLEOTIDE SEQUENCE [LARGE SCALE GENOMIC DNA]</scope>
</reference>
<feature type="region of interest" description="Disordered" evidence="1">
    <location>
        <begin position="316"/>
        <end position="380"/>
    </location>
</feature>
<evidence type="ECO:0000313" key="4">
    <source>
        <dbReference type="EMBL" id="VVT45318.1"/>
    </source>
</evidence>
<dbReference type="InterPro" id="IPR047205">
    <property type="entry name" value="RMP1"/>
</dbReference>
<dbReference type="GO" id="GO:0000466">
    <property type="term" value="P:maturation of 5.8S rRNA from tricistronic rRNA transcript (SSU-rRNA, 5.8S rRNA, LSU-rRNA)"/>
    <property type="evidence" value="ECO:0007669"/>
    <property type="project" value="TreeGrafter"/>
</dbReference>
<accession>A0A5E8B223</accession>
<protein>
    <recommendedName>
        <fullName evidence="3">RNase MRP protein 1 RNA binding domain-containing protein</fullName>
    </recommendedName>
</protein>
<dbReference type="InterPro" id="IPR047204">
    <property type="entry name" value="RMP1_RBD"/>
</dbReference>
<dbReference type="GO" id="GO:0042134">
    <property type="term" value="F:rRNA primary transcript binding"/>
    <property type="evidence" value="ECO:0007669"/>
    <property type="project" value="InterPro"/>
</dbReference>
<evidence type="ECO:0000256" key="1">
    <source>
        <dbReference type="SAM" id="MobiDB-lite"/>
    </source>
</evidence>
<dbReference type="GO" id="GO:0000172">
    <property type="term" value="C:ribonuclease MRP complex"/>
    <property type="evidence" value="ECO:0007669"/>
    <property type="project" value="InterPro"/>
</dbReference>
<dbReference type="EMBL" id="CABVLU010000001">
    <property type="protein sequence ID" value="VVT45318.1"/>
    <property type="molecule type" value="Genomic_DNA"/>
</dbReference>
<dbReference type="PANTHER" id="PTHR37792">
    <property type="entry name" value="RIBONUCLEASE MRP PROTEIN SUBUNIT RMP1"/>
    <property type="match status" value="1"/>
</dbReference>
<dbReference type="AlphaFoldDB" id="A0A5E8B223"/>